<dbReference type="InterPro" id="IPR036464">
    <property type="entry name" value="Rubisco_LSMT_subst-bd_sf"/>
</dbReference>
<evidence type="ECO:0000313" key="7">
    <source>
        <dbReference type="Proteomes" id="UP001460270"/>
    </source>
</evidence>
<feature type="domain" description="SET" evidence="5">
    <location>
        <begin position="14"/>
        <end position="143"/>
    </location>
</feature>
<dbReference type="FunFam" id="3.90.1410.10:FF:000018">
    <property type="entry name" value="N-lysine methyltransferase SETD6 isoform X2"/>
    <property type="match status" value="1"/>
</dbReference>
<dbReference type="Pfam" id="PF00856">
    <property type="entry name" value="SET"/>
    <property type="match status" value="1"/>
</dbReference>
<comment type="caution">
    <text evidence="6">The sequence shown here is derived from an EMBL/GenBank/DDBJ whole genome shotgun (WGS) entry which is preliminary data.</text>
</comment>
<evidence type="ECO:0000256" key="4">
    <source>
        <dbReference type="SAM" id="MobiDB-lite"/>
    </source>
</evidence>
<keyword evidence="7" id="KW-1185">Reference proteome</keyword>
<protein>
    <recommendedName>
        <fullName evidence="5">SET domain-containing protein</fullName>
    </recommendedName>
</protein>
<gene>
    <name evidence="6" type="ORF">WMY93_023893</name>
</gene>
<evidence type="ECO:0000256" key="1">
    <source>
        <dbReference type="ARBA" id="ARBA00022603"/>
    </source>
</evidence>
<evidence type="ECO:0000313" key="6">
    <source>
        <dbReference type="EMBL" id="KAK7891930.1"/>
    </source>
</evidence>
<proteinExistence type="predicted"/>
<dbReference type="GO" id="GO:0032259">
    <property type="term" value="P:methylation"/>
    <property type="evidence" value="ECO:0007669"/>
    <property type="project" value="UniProtKB-KW"/>
</dbReference>
<dbReference type="Gene3D" id="3.90.1410.10">
    <property type="entry name" value="set domain protein methyltransferase, domain 1"/>
    <property type="match status" value="2"/>
</dbReference>
<reference evidence="7" key="1">
    <citation type="submission" date="2024-04" db="EMBL/GenBank/DDBJ databases">
        <title>Salinicola lusitanus LLJ914,a marine bacterium isolated from the Okinawa Trough.</title>
        <authorList>
            <person name="Li J."/>
        </authorList>
    </citation>
    <scope>NUCLEOTIDE SEQUENCE [LARGE SCALE GENOMIC DNA]</scope>
</reference>
<dbReference type="PANTHER" id="PTHR13271">
    <property type="entry name" value="UNCHARACTERIZED PUTATIVE METHYLTRANSFERASE"/>
    <property type="match status" value="1"/>
</dbReference>
<dbReference type="PROSITE" id="PS50280">
    <property type="entry name" value="SET"/>
    <property type="match status" value="1"/>
</dbReference>
<dbReference type="EMBL" id="JBBPFD010000017">
    <property type="protein sequence ID" value="KAK7891930.1"/>
    <property type="molecule type" value="Genomic_DNA"/>
</dbReference>
<dbReference type="PANTHER" id="PTHR13271:SF34">
    <property type="entry name" value="N-LYSINE METHYLTRANSFERASE SETD6"/>
    <property type="match status" value="1"/>
</dbReference>
<keyword evidence="1" id="KW-0489">Methyltransferase</keyword>
<dbReference type="Gene3D" id="3.90.1420.10">
    <property type="entry name" value="Rubisco LSMT, substrate-binding domain"/>
    <property type="match status" value="1"/>
</dbReference>
<feature type="compositionally biased region" description="Acidic residues" evidence="4">
    <location>
        <begin position="83"/>
        <end position="92"/>
    </location>
</feature>
<evidence type="ECO:0000256" key="2">
    <source>
        <dbReference type="ARBA" id="ARBA00022679"/>
    </source>
</evidence>
<keyword evidence="2" id="KW-0808">Transferase</keyword>
<dbReference type="InterPro" id="IPR046341">
    <property type="entry name" value="SET_dom_sf"/>
</dbReference>
<name>A0AAW0NGL3_9GOBI</name>
<dbReference type="InterPro" id="IPR015353">
    <property type="entry name" value="Rubisco_LSMT_subst-bd"/>
</dbReference>
<dbReference type="InterPro" id="IPR001214">
    <property type="entry name" value="SET_dom"/>
</dbReference>
<dbReference type="Pfam" id="PF09273">
    <property type="entry name" value="Rubis-subs-bind"/>
    <property type="match status" value="1"/>
</dbReference>
<dbReference type="SUPFAM" id="SSF82199">
    <property type="entry name" value="SET domain"/>
    <property type="match status" value="1"/>
</dbReference>
<dbReference type="GO" id="GO:0016279">
    <property type="term" value="F:protein-lysine N-methyltransferase activity"/>
    <property type="evidence" value="ECO:0007669"/>
    <property type="project" value="TreeGrafter"/>
</dbReference>
<dbReference type="InterPro" id="IPR050600">
    <property type="entry name" value="SETD3_SETD6_MTase"/>
</dbReference>
<accession>A0AAW0NGL3</accession>
<dbReference type="GO" id="GO:0005634">
    <property type="term" value="C:nucleus"/>
    <property type="evidence" value="ECO:0007669"/>
    <property type="project" value="TreeGrafter"/>
</dbReference>
<organism evidence="6 7">
    <name type="scientific">Mugilogobius chulae</name>
    <name type="common">yellowstripe goby</name>
    <dbReference type="NCBI Taxonomy" id="88201"/>
    <lineage>
        <taxon>Eukaryota</taxon>
        <taxon>Metazoa</taxon>
        <taxon>Chordata</taxon>
        <taxon>Craniata</taxon>
        <taxon>Vertebrata</taxon>
        <taxon>Euteleostomi</taxon>
        <taxon>Actinopterygii</taxon>
        <taxon>Neopterygii</taxon>
        <taxon>Teleostei</taxon>
        <taxon>Neoteleostei</taxon>
        <taxon>Acanthomorphata</taxon>
        <taxon>Gobiaria</taxon>
        <taxon>Gobiiformes</taxon>
        <taxon>Gobioidei</taxon>
        <taxon>Gobiidae</taxon>
        <taxon>Gobionellinae</taxon>
        <taxon>Mugilogobius</taxon>
    </lineage>
</organism>
<dbReference type="Proteomes" id="UP001460270">
    <property type="component" value="Unassembled WGS sequence"/>
</dbReference>
<evidence type="ECO:0000256" key="3">
    <source>
        <dbReference type="ARBA" id="ARBA00022691"/>
    </source>
</evidence>
<feature type="region of interest" description="Disordered" evidence="4">
    <location>
        <begin position="75"/>
        <end position="98"/>
    </location>
</feature>
<keyword evidence="3" id="KW-0949">S-adenosyl-L-methionine</keyword>
<sequence length="273" mass="31004">MATEAKRPKIVEDRQISLNRFLAWCEKTGLTLSGKVYVSHQGTVAEYGMLAKDDIEEGEVLFIVPRKAILHQDSSKVSGVLDKDDDDDDDDDKAPNPPMMVPMADMLNHIANHNANLEFTPESLKMVSIRPICKGEEVFNTYGQMPNWQLLHMYGFTEPFPSNTNDTVDITVRNFCTAAQGFELSLLDEKWKLLNQMEGDNAIIFGNQGCLTDTTLNTILKVFCMSPEEFEDFKNNEGWEDDDNEEDIAFAFSNEGLPKLKSEWKKLFMEQPD</sequence>
<evidence type="ECO:0000259" key="5">
    <source>
        <dbReference type="PROSITE" id="PS50280"/>
    </source>
</evidence>
<dbReference type="AlphaFoldDB" id="A0AAW0NGL3"/>